<feature type="chain" id="PRO_5044948150" description="RxLR effector protein" evidence="5">
    <location>
        <begin position="24"/>
        <end position="109"/>
    </location>
</feature>
<feature type="signal peptide" evidence="5">
    <location>
        <begin position="1"/>
        <end position="23"/>
    </location>
</feature>
<dbReference type="EMBL" id="QXFT01001032">
    <property type="protein sequence ID" value="KAE9331183.1"/>
    <property type="molecule type" value="Genomic_DNA"/>
</dbReference>
<proteinExistence type="inferred from homology"/>
<evidence type="ECO:0000313" key="7">
    <source>
        <dbReference type="EMBL" id="KAE8958461.1"/>
    </source>
</evidence>
<evidence type="ECO:0000313" key="6">
    <source>
        <dbReference type="EMBL" id="KAE8958436.1"/>
    </source>
</evidence>
<dbReference type="Proteomes" id="UP000429607">
    <property type="component" value="Unassembled WGS sequence"/>
</dbReference>
<evidence type="ECO:0000313" key="11">
    <source>
        <dbReference type="Proteomes" id="UP000435112"/>
    </source>
</evidence>
<evidence type="ECO:0000256" key="1">
    <source>
        <dbReference type="ARBA" id="ARBA00004613"/>
    </source>
</evidence>
<evidence type="ECO:0000256" key="5">
    <source>
        <dbReference type="RuleBase" id="RU367124"/>
    </source>
</evidence>
<comment type="function">
    <text evidence="5">Effector that suppresses plant defense responses during pathogen infection.</text>
</comment>
<dbReference type="OrthoDB" id="10573756at2759"/>
<evidence type="ECO:0000313" key="9">
    <source>
        <dbReference type="Proteomes" id="UP000429607"/>
    </source>
</evidence>
<evidence type="ECO:0000313" key="10">
    <source>
        <dbReference type="Proteomes" id="UP000434957"/>
    </source>
</evidence>
<comment type="caution">
    <text evidence="8">The sequence shown here is derived from an EMBL/GenBank/DDBJ whole genome shotgun (WGS) entry which is preliminary data.</text>
</comment>
<sequence length="109" mass="11907">MQLRHVVLIAVATLFSSADVVSAATHSKLVVSDYSVTGEQNVAPKRLLRADNTAEEDDEERAFNIKAIPGLDKIKSIPGIQKFSGLFKTKITPETLQGWAKKGVRETVN</sequence>
<dbReference type="EMBL" id="QXFV01007605">
    <property type="protein sequence ID" value="KAE8958436.1"/>
    <property type="molecule type" value="Genomic_DNA"/>
</dbReference>
<comment type="similarity">
    <text evidence="2 5">Belongs to the RxLR effector family.</text>
</comment>
<reference evidence="8 10" key="1">
    <citation type="submission" date="2018-08" db="EMBL/GenBank/DDBJ databases">
        <title>Genomic investigation of the strawberry pathogen Phytophthora fragariae indicates pathogenicity is determined by transcriptional variation in three key races.</title>
        <authorList>
            <person name="Adams T.M."/>
            <person name="Armitage A.D."/>
            <person name="Sobczyk M.K."/>
            <person name="Bates H.J."/>
            <person name="Dunwell J.M."/>
            <person name="Nellist C.F."/>
            <person name="Harrison R.J."/>
        </authorList>
    </citation>
    <scope>NUCLEOTIDE SEQUENCE [LARGE SCALE GENOMIC DNA]</scope>
    <source>
        <strain evidence="6 9">SCRP249</strain>
        <strain evidence="7 11">SCRP324</strain>
        <strain evidence="8 10">SCRP333</strain>
    </source>
</reference>
<evidence type="ECO:0000313" key="8">
    <source>
        <dbReference type="EMBL" id="KAE9331183.1"/>
    </source>
</evidence>
<dbReference type="EMBL" id="QXFU01007452">
    <property type="protein sequence ID" value="KAE8958461.1"/>
    <property type="molecule type" value="Genomic_DNA"/>
</dbReference>
<dbReference type="AlphaFoldDB" id="A0A6A4F216"/>
<dbReference type="Proteomes" id="UP000434957">
    <property type="component" value="Unassembled WGS sequence"/>
</dbReference>
<evidence type="ECO:0000256" key="2">
    <source>
        <dbReference type="ARBA" id="ARBA00010400"/>
    </source>
</evidence>
<evidence type="ECO:0000256" key="4">
    <source>
        <dbReference type="ARBA" id="ARBA00022729"/>
    </source>
</evidence>
<dbReference type="Pfam" id="PF16810">
    <property type="entry name" value="RXLR"/>
    <property type="match status" value="1"/>
</dbReference>
<accession>A0A6A4F216</accession>
<keyword evidence="10" id="KW-1185">Reference proteome</keyword>
<organism evidence="8 10">
    <name type="scientific">Phytophthora rubi</name>
    <dbReference type="NCBI Taxonomy" id="129364"/>
    <lineage>
        <taxon>Eukaryota</taxon>
        <taxon>Sar</taxon>
        <taxon>Stramenopiles</taxon>
        <taxon>Oomycota</taxon>
        <taxon>Peronosporomycetes</taxon>
        <taxon>Peronosporales</taxon>
        <taxon>Peronosporaceae</taxon>
        <taxon>Phytophthora</taxon>
    </lineage>
</organism>
<comment type="subcellular location">
    <subcellularLocation>
        <location evidence="1 5">Secreted</location>
    </subcellularLocation>
</comment>
<dbReference type="Proteomes" id="UP000435112">
    <property type="component" value="Unassembled WGS sequence"/>
</dbReference>
<keyword evidence="3 5" id="KW-0964">Secreted</keyword>
<comment type="domain">
    <text evidence="5">The RxLR-dEER motif acts to carry the protein into the host cell cytoplasm through binding to cell surface phosphatidylinositol-3-phosphate.</text>
</comment>
<name>A0A6A4F216_9STRA</name>
<dbReference type="InterPro" id="IPR031825">
    <property type="entry name" value="RXLR"/>
</dbReference>
<keyword evidence="4 5" id="KW-0732">Signal</keyword>
<gene>
    <name evidence="6" type="ORF">PR001_g31052</name>
    <name evidence="7" type="ORF">PR002_g30860</name>
    <name evidence="8" type="ORF">PR003_g15135</name>
</gene>
<evidence type="ECO:0000256" key="3">
    <source>
        <dbReference type="ARBA" id="ARBA00022525"/>
    </source>
</evidence>
<protein>
    <recommendedName>
        <fullName evidence="5">RxLR effector protein</fullName>
    </recommendedName>
</protein>